<dbReference type="Pfam" id="PF08240">
    <property type="entry name" value="ADH_N"/>
    <property type="match status" value="1"/>
</dbReference>
<proteinExistence type="predicted"/>
<dbReference type="PANTHER" id="PTHR45348:SF2">
    <property type="entry name" value="ZINC-TYPE ALCOHOL DEHYDROGENASE-LIKE PROTEIN C2E1P3.01"/>
    <property type="match status" value="1"/>
</dbReference>
<evidence type="ECO:0000313" key="2">
    <source>
        <dbReference type="EMBL" id="EPS98757.1"/>
    </source>
</evidence>
<dbReference type="InterPro" id="IPR020843">
    <property type="entry name" value="ER"/>
</dbReference>
<dbReference type="OrthoDB" id="10257049at2759"/>
<dbReference type="InterPro" id="IPR047122">
    <property type="entry name" value="Trans-enoyl_RdTase-like"/>
</dbReference>
<dbReference type="Gene3D" id="3.90.180.10">
    <property type="entry name" value="Medium-chain alcohol dehydrogenases, catalytic domain"/>
    <property type="match status" value="1"/>
</dbReference>
<evidence type="ECO:0000259" key="1">
    <source>
        <dbReference type="SMART" id="SM00829"/>
    </source>
</evidence>
<organism evidence="2 3">
    <name type="scientific">Fomitopsis schrenkii</name>
    <name type="common">Brown rot fungus</name>
    <dbReference type="NCBI Taxonomy" id="2126942"/>
    <lineage>
        <taxon>Eukaryota</taxon>
        <taxon>Fungi</taxon>
        <taxon>Dikarya</taxon>
        <taxon>Basidiomycota</taxon>
        <taxon>Agaricomycotina</taxon>
        <taxon>Agaricomycetes</taxon>
        <taxon>Polyporales</taxon>
        <taxon>Fomitopsis</taxon>
    </lineage>
</organism>
<gene>
    <name evidence="2" type="ORF">FOMPIDRAFT_1125780</name>
</gene>
<reference evidence="2 3" key="1">
    <citation type="journal article" date="2012" name="Science">
        <title>The Paleozoic origin of enzymatic lignin decomposition reconstructed from 31 fungal genomes.</title>
        <authorList>
            <person name="Floudas D."/>
            <person name="Binder M."/>
            <person name="Riley R."/>
            <person name="Barry K."/>
            <person name="Blanchette R.A."/>
            <person name="Henrissat B."/>
            <person name="Martinez A.T."/>
            <person name="Otillar R."/>
            <person name="Spatafora J.W."/>
            <person name="Yadav J.S."/>
            <person name="Aerts A."/>
            <person name="Benoit I."/>
            <person name="Boyd A."/>
            <person name="Carlson A."/>
            <person name="Copeland A."/>
            <person name="Coutinho P.M."/>
            <person name="de Vries R.P."/>
            <person name="Ferreira P."/>
            <person name="Findley K."/>
            <person name="Foster B."/>
            <person name="Gaskell J."/>
            <person name="Glotzer D."/>
            <person name="Gorecki P."/>
            <person name="Heitman J."/>
            <person name="Hesse C."/>
            <person name="Hori C."/>
            <person name="Igarashi K."/>
            <person name="Jurgens J.A."/>
            <person name="Kallen N."/>
            <person name="Kersten P."/>
            <person name="Kohler A."/>
            <person name="Kuees U."/>
            <person name="Kumar T.K.A."/>
            <person name="Kuo A."/>
            <person name="LaButti K."/>
            <person name="Larrondo L.F."/>
            <person name="Lindquist E."/>
            <person name="Ling A."/>
            <person name="Lombard V."/>
            <person name="Lucas S."/>
            <person name="Lundell T."/>
            <person name="Martin R."/>
            <person name="McLaughlin D.J."/>
            <person name="Morgenstern I."/>
            <person name="Morin E."/>
            <person name="Murat C."/>
            <person name="Nagy L.G."/>
            <person name="Nolan M."/>
            <person name="Ohm R.A."/>
            <person name="Patyshakuliyeva A."/>
            <person name="Rokas A."/>
            <person name="Ruiz-Duenas F.J."/>
            <person name="Sabat G."/>
            <person name="Salamov A."/>
            <person name="Samejima M."/>
            <person name="Schmutz J."/>
            <person name="Slot J.C."/>
            <person name="St John F."/>
            <person name="Stenlid J."/>
            <person name="Sun H."/>
            <person name="Sun S."/>
            <person name="Syed K."/>
            <person name="Tsang A."/>
            <person name="Wiebenga A."/>
            <person name="Young D."/>
            <person name="Pisabarro A."/>
            <person name="Eastwood D.C."/>
            <person name="Martin F."/>
            <person name="Cullen D."/>
            <person name="Grigoriev I.V."/>
            <person name="Hibbett D.S."/>
        </authorList>
    </citation>
    <scope>NUCLEOTIDE SEQUENCE</scope>
    <source>
        <strain evidence="3">FP-58527</strain>
    </source>
</reference>
<dbReference type="PANTHER" id="PTHR45348">
    <property type="entry name" value="HYPOTHETICAL OXIDOREDUCTASE (EUROFUNG)"/>
    <property type="match status" value="1"/>
</dbReference>
<dbReference type="Gene3D" id="3.40.50.720">
    <property type="entry name" value="NAD(P)-binding Rossmann-like Domain"/>
    <property type="match status" value="1"/>
</dbReference>
<dbReference type="SUPFAM" id="SSF51735">
    <property type="entry name" value="NAD(P)-binding Rossmann-fold domains"/>
    <property type="match status" value="1"/>
</dbReference>
<dbReference type="Pfam" id="PF00107">
    <property type="entry name" value="ADH_zinc_N"/>
    <property type="match status" value="1"/>
</dbReference>
<name>S8E1Z0_FOMSC</name>
<dbReference type="STRING" id="743788.S8E1Z0"/>
<keyword evidence="3" id="KW-1185">Reference proteome</keyword>
<dbReference type="GO" id="GO:0016651">
    <property type="term" value="F:oxidoreductase activity, acting on NAD(P)H"/>
    <property type="evidence" value="ECO:0007669"/>
    <property type="project" value="InterPro"/>
</dbReference>
<dbReference type="InterPro" id="IPR036291">
    <property type="entry name" value="NAD(P)-bd_dom_sf"/>
</dbReference>
<feature type="domain" description="Enoyl reductase (ER)" evidence="1">
    <location>
        <begin position="8"/>
        <end position="345"/>
    </location>
</feature>
<dbReference type="SUPFAM" id="SSF50129">
    <property type="entry name" value="GroES-like"/>
    <property type="match status" value="1"/>
</dbReference>
<dbReference type="InterPro" id="IPR013149">
    <property type="entry name" value="ADH-like_C"/>
</dbReference>
<dbReference type="InParanoid" id="S8E1Z0"/>
<dbReference type="SMART" id="SM00829">
    <property type="entry name" value="PKS_ER"/>
    <property type="match status" value="1"/>
</dbReference>
<dbReference type="InterPro" id="IPR013154">
    <property type="entry name" value="ADH-like_N"/>
</dbReference>
<dbReference type="HOGENOM" id="CLU_026673_16_1_1"/>
<sequence>MRALITQADKTVKVQEVPVPEIDEWEILVKVVAVAQNPTDWQYIDNVTNAGTISGCDWSGHIVKFGTKVSELNATSLKIGDHVAGFTQGGTYKDRGAFAEYVKATYDLCWKVPESTLSHEQAAAMGCAYWTAVQCLFHPTRLALAEPPKRVEGEEYIFVYGGSSSVGMYALQLAHVAGYKVVTVASLKNHALCKSFGADFVFDYNDAAVVSRIREATKGALHHALDTISTESTQALTLSAFGPGPGKLVTILAVQEKVKQLRLDVQKQFTLLYTALGREVRLHGIWPPSPEDHAHMAQFLTKTPELVATGEVKPNPIKLFEGGLNAISDGLQYMREGKNSGEKIVYRIA</sequence>
<protein>
    <recommendedName>
        <fullName evidence="1">Enoyl reductase (ER) domain-containing protein</fullName>
    </recommendedName>
</protein>
<dbReference type="EMBL" id="KE504162">
    <property type="protein sequence ID" value="EPS98757.1"/>
    <property type="molecule type" value="Genomic_DNA"/>
</dbReference>
<dbReference type="eggNOG" id="KOG1198">
    <property type="taxonomic scope" value="Eukaryota"/>
</dbReference>
<dbReference type="InterPro" id="IPR011032">
    <property type="entry name" value="GroES-like_sf"/>
</dbReference>
<dbReference type="Proteomes" id="UP000015241">
    <property type="component" value="Unassembled WGS sequence"/>
</dbReference>
<accession>S8E1Z0</accession>
<dbReference type="FunCoup" id="S8E1Z0">
    <property type="interactions" value="9"/>
</dbReference>
<dbReference type="AlphaFoldDB" id="S8E1Z0"/>
<evidence type="ECO:0000313" key="3">
    <source>
        <dbReference type="Proteomes" id="UP000015241"/>
    </source>
</evidence>
<dbReference type="CDD" id="cd08249">
    <property type="entry name" value="enoyl_reductase_like"/>
    <property type="match status" value="1"/>
</dbReference>